<dbReference type="EMBL" id="JBHUEO010000076">
    <property type="protein sequence ID" value="MFD1708402.1"/>
    <property type="molecule type" value="Genomic_DNA"/>
</dbReference>
<sequence length="78" mass="9042">MNISFVIREWVSGLEKEYVVAPLEWESALSNTHQQVVSFIESVDYAINWHPTYIIVFSCLFYSGLFNCADKLETTVMM</sequence>
<accession>A0ABW4KMR4</accession>
<dbReference type="RefSeq" id="WP_380775596.1">
    <property type="nucleotide sequence ID" value="NZ_JBHUEO010000076.1"/>
</dbReference>
<gene>
    <name evidence="1" type="ORF">ACFSCZ_16960</name>
</gene>
<dbReference type="Proteomes" id="UP001597301">
    <property type="component" value="Unassembled WGS sequence"/>
</dbReference>
<proteinExistence type="predicted"/>
<evidence type="ECO:0000313" key="2">
    <source>
        <dbReference type="Proteomes" id="UP001597301"/>
    </source>
</evidence>
<name>A0ABW4KMR4_9BACI</name>
<evidence type="ECO:0000313" key="1">
    <source>
        <dbReference type="EMBL" id="MFD1708402.1"/>
    </source>
</evidence>
<comment type="caution">
    <text evidence="1">The sequence shown here is derived from an EMBL/GenBank/DDBJ whole genome shotgun (WGS) entry which is preliminary data.</text>
</comment>
<reference evidence="2" key="1">
    <citation type="journal article" date="2019" name="Int. J. Syst. Evol. Microbiol.">
        <title>The Global Catalogue of Microorganisms (GCM) 10K type strain sequencing project: providing services to taxonomists for standard genome sequencing and annotation.</title>
        <authorList>
            <consortium name="The Broad Institute Genomics Platform"/>
            <consortium name="The Broad Institute Genome Sequencing Center for Infectious Disease"/>
            <person name="Wu L."/>
            <person name="Ma J."/>
        </authorList>
    </citation>
    <scope>NUCLEOTIDE SEQUENCE [LARGE SCALE GENOMIC DNA]</scope>
    <source>
        <strain evidence="2">CGMCC 1.12295</strain>
    </source>
</reference>
<keyword evidence="2" id="KW-1185">Reference proteome</keyword>
<protein>
    <submittedName>
        <fullName evidence="1">Uncharacterized protein</fullName>
    </submittedName>
</protein>
<organism evidence="1 2">
    <name type="scientific">Siminovitchia sediminis</name>
    <dbReference type="NCBI Taxonomy" id="1274353"/>
    <lineage>
        <taxon>Bacteria</taxon>
        <taxon>Bacillati</taxon>
        <taxon>Bacillota</taxon>
        <taxon>Bacilli</taxon>
        <taxon>Bacillales</taxon>
        <taxon>Bacillaceae</taxon>
        <taxon>Siminovitchia</taxon>
    </lineage>
</organism>